<comment type="caution">
    <text evidence="1">The sequence shown here is derived from an EMBL/GenBank/DDBJ whole genome shotgun (WGS) entry which is preliminary data.</text>
</comment>
<organism evidence="1 2">
    <name type="scientific">Prorocentrum cordatum</name>
    <dbReference type="NCBI Taxonomy" id="2364126"/>
    <lineage>
        <taxon>Eukaryota</taxon>
        <taxon>Sar</taxon>
        <taxon>Alveolata</taxon>
        <taxon>Dinophyceae</taxon>
        <taxon>Prorocentrales</taxon>
        <taxon>Prorocentraceae</taxon>
        <taxon>Prorocentrum</taxon>
    </lineage>
</organism>
<name>A0ABN9YEC4_9DINO</name>
<feature type="non-terminal residue" evidence="1">
    <location>
        <position position="1"/>
    </location>
</feature>
<sequence>LFWLKHPRIAVLCVHIHITRYFAGKLFSRSRKQPTSICRMAAQRAPCIVWLVGALAHGVPAAVSLHAGSTAHATGDSAMPPAARTSAWACTSIAASSFAAQYDSYISGNTIVVTTNAGSQYGRAYYSWANSGGFRIYFDMY</sequence>
<evidence type="ECO:0000313" key="2">
    <source>
        <dbReference type="Proteomes" id="UP001189429"/>
    </source>
</evidence>
<keyword evidence="2" id="KW-1185">Reference proteome</keyword>
<protein>
    <submittedName>
        <fullName evidence="1">Uncharacterized protein</fullName>
    </submittedName>
</protein>
<evidence type="ECO:0000313" key="1">
    <source>
        <dbReference type="EMBL" id="CAK0911099.1"/>
    </source>
</evidence>
<accession>A0ABN9YEC4</accession>
<gene>
    <name evidence="1" type="ORF">PCOR1329_LOCUS85083</name>
</gene>
<dbReference type="EMBL" id="CAUYUJ010022519">
    <property type="protein sequence ID" value="CAK0911099.1"/>
    <property type="molecule type" value="Genomic_DNA"/>
</dbReference>
<proteinExistence type="predicted"/>
<reference evidence="1" key="1">
    <citation type="submission" date="2023-10" db="EMBL/GenBank/DDBJ databases">
        <authorList>
            <person name="Chen Y."/>
            <person name="Shah S."/>
            <person name="Dougan E. K."/>
            <person name="Thang M."/>
            <person name="Chan C."/>
        </authorList>
    </citation>
    <scope>NUCLEOTIDE SEQUENCE [LARGE SCALE GENOMIC DNA]</scope>
</reference>
<dbReference type="Proteomes" id="UP001189429">
    <property type="component" value="Unassembled WGS sequence"/>
</dbReference>